<gene>
    <name evidence="1" type="ordered locus">MHF_0420</name>
</gene>
<evidence type="ECO:0000313" key="1">
    <source>
        <dbReference type="EMBL" id="AEG72696.1"/>
    </source>
</evidence>
<reference evidence="1 2" key="1">
    <citation type="journal article" date="2011" name="J. Bacteriol.">
        <title>Complete genome sequences of two hemotropic Mycoplasmas, Mycoplasma haemofelis strain Ohio2 and Mycoplasma suis strain Illinois.</title>
        <authorList>
            <person name="Messick J.B."/>
            <person name="Santos A.P."/>
            <person name="Guimaraes A.M."/>
        </authorList>
    </citation>
    <scope>NUCLEOTIDE SEQUENCE [LARGE SCALE GENOMIC DNA]</scope>
    <source>
        <strain evidence="1 2">Ohio2</strain>
    </source>
</reference>
<dbReference type="AlphaFoldDB" id="F6FH91"/>
<sequence length="219" mass="24270">MGKGAYLALGTAGAGSLGVGGLVALKPWEESKVVVSIKQKYPLAILDASKDTDIWNKKYSNLSKSSPHHPILKKALSKSKTPNANESEAKELLKSGCLEIYESNVDDPNNFQDFKSLCSKTNEDATKSNAHWIQEETSKSSGNKWDTVLTSLKGHGTSNNWILDKTLEELKQAIQSSSNTFSEENRNKLKAWCDATKLEVFKGEETEEFRSQEAFCKYN</sequence>
<dbReference type="KEGG" id="mhf:MHF_0420"/>
<dbReference type="HOGENOM" id="CLU_096783_0_0_14"/>
<evidence type="ECO:0000313" key="2">
    <source>
        <dbReference type="Proteomes" id="UP000007952"/>
    </source>
</evidence>
<proteinExistence type="predicted"/>
<protein>
    <submittedName>
        <fullName evidence="1">Uncharacterized protein</fullName>
    </submittedName>
</protein>
<accession>F6FH91</accession>
<dbReference type="Proteomes" id="UP000007952">
    <property type="component" value="Chromosome"/>
</dbReference>
<dbReference type="BioCyc" id="MHAE859194:G1GR7-412-MONOMER"/>
<reference key="2">
    <citation type="submission" date="2011-05" db="EMBL/GenBank/DDBJ databases">
        <title>The Genome of Mycoplasma haemofelis Strain Ohio2, a pathogenic hemoplasma of the cat.</title>
        <authorList>
            <person name="Santos A.P."/>
            <person name="Guimaraes A.M.S."/>
            <person name="SanMiguel P.J."/>
            <person name="Martin S.W."/>
            <person name="Messick J.B."/>
        </authorList>
    </citation>
    <scope>NUCLEOTIDE SEQUENCE</scope>
    <source>
        <strain>Ohio2</strain>
    </source>
</reference>
<dbReference type="EMBL" id="CP002808">
    <property type="protein sequence ID" value="AEG72696.1"/>
    <property type="molecule type" value="Genomic_DNA"/>
</dbReference>
<name>F6FH91_MYCHI</name>
<dbReference type="STRING" id="859194.MHF_0420"/>
<organism evidence="1 2">
    <name type="scientific">Mycoplasma haemofelis (strain Ohio2)</name>
    <dbReference type="NCBI Taxonomy" id="859194"/>
    <lineage>
        <taxon>Bacteria</taxon>
        <taxon>Bacillati</taxon>
        <taxon>Mycoplasmatota</taxon>
        <taxon>Mollicutes</taxon>
        <taxon>Mycoplasmataceae</taxon>
        <taxon>Mycoplasma</taxon>
    </lineage>
</organism>